<protein>
    <recommendedName>
        <fullName evidence="3">BED-type domain-containing protein</fullName>
    </recommendedName>
</protein>
<name>A0A8T1VVF9_9STRA</name>
<gene>
    <name evidence="1" type="ORF">PHYPSEUDO_001726</name>
</gene>
<evidence type="ECO:0008006" key="3">
    <source>
        <dbReference type="Google" id="ProtNLM"/>
    </source>
</evidence>
<reference evidence="1" key="1">
    <citation type="submission" date="2021-02" db="EMBL/GenBank/DDBJ databases">
        <authorList>
            <person name="Palmer J.M."/>
        </authorList>
    </citation>
    <scope>NUCLEOTIDE SEQUENCE</scope>
    <source>
        <strain evidence="1">SCRP734</strain>
    </source>
</reference>
<dbReference type="OrthoDB" id="145101at2759"/>
<accession>A0A8T1VVF9</accession>
<evidence type="ECO:0000313" key="2">
    <source>
        <dbReference type="Proteomes" id="UP000694044"/>
    </source>
</evidence>
<dbReference type="Proteomes" id="UP000694044">
    <property type="component" value="Unassembled WGS sequence"/>
</dbReference>
<dbReference type="AlphaFoldDB" id="A0A8T1VVF9"/>
<organism evidence="1 2">
    <name type="scientific">Phytophthora pseudosyringae</name>
    <dbReference type="NCBI Taxonomy" id="221518"/>
    <lineage>
        <taxon>Eukaryota</taxon>
        <taxon>Sar</taxon>
        <taxon>Stramenopiles</taxon>
        <taxon>Oomycota</taxon>
        <taxon>Peronosporomycetes</taxon>
        <taxon>Peronosporales</taxon>
        <taxon>Peronosporaceae</taxon>
        <taxon>Phytophthora</taxon>
    </lineage>
</organism>
<keyword evidence="2" id="KW-1185">Reference proteome</keyword>
<dbReference type="EMBL" id="JAGDFM010000126">
    <property type="protein sequence ID" value="KAG7385257.1"/>
    <property type="molecule type" value="Genomic_DNA"/>
</dbReference>
<sequence length="210" mass="23940">MPAPASDERKHFGKSQIPIVQKDGSVSEKHHWWICKKCQADHVNSAGNLAAPALVRDRADAYRSHLKRCPYHQRELIVESAVEEPRSTISLVRSVSSISSSGSATAKRQKRMSDFFLSVEDQRSFECDLLEFQSECALPDYFIERTSTKMLFARMLHFELPTRKELGGRILKINAENAELASNESLREMQEDTEGRVNFISDVWQNVARL</sequence>
<proteinExistence type="predicted"/>
<evidence type="ECO:0000313" key="1">
    <source>
        <dbReference type="EMBL" id="KAG7385257.1"/>
    </source>
</evidence>
<comment type="caution">
    <text evidence="1">The sequence shown here is derived from an EMBL/GenBank/DDBJ whole genome shotgun (WGS) entry which is preliminary data.</text>
</comment>